<accession>A0A0E3X9R0</accession>
<gene>
    <name evidence="1" type="ORF">Gmala1_25</name>
</gene>
<organism evidence="1 2">
    <name type="scientific">Gordonia phage Gmala1</name>
    <dbReference type="NCBI Taxonomy" id="1622190"/>
    <lineage>
        <taxon>Viruses</taxon>
        <taxon>Duplodnaviria</taxon>
        <taxon>Heunggongvirae</taxon>
        <taxon>Uroviricota</taxon>
        <taxon>Caudoviricetes</taxon>
        <taxon>Gordtnkvirus</taxon>
        <taxon>Gordtnkvirus gordtnk2</taxon>
    </lineage>
</organism>
<evidence type="ECO:0000313" key="2">
    <source>
        <dbReference type="Proteomes" id="UP000033019"/>
    </source>
</evidence>
<dbReference type="RefSeq" id="YP_009215235.1">
    <property type="nucleotide sequence ID" value="NC_028972.1"/>
</dbReference>
<protein>
    <submittedName>
        <fullName evidence="1">Uncharacterized protein</fullName>
    </submittedName>
</protein>
<proteinExistence type="predicted"/>
<dbReference type="Proteomes" id="UP000033019">
    <property type="component" value="Segment"/>
</dbReference>
<dbReference type="GeneID" id="26641467"/>
<dbReference type="EMBL" id="KP790009">
    <property type="protein sequence ID" value="AKC02863.1"/>
    <property type="molecule type" value="Genomic_DNA"/>
</dbReference>
<evidence type="ECO:0000313" key="1">
    <source>
        <dbReference type="EMBL" id="AKC02863.1"/>
    </source>
</evidence>
<sequence>MSETGQRAIIRATGDVAQPKLEVAVFDFDNNEYVTEWVSLPAFKAELTMESGCITTASAEIFVEKLENLSAVLDTVTVITPEENTEGE</sequence>
<reference evidence="1 2" key="1">
    <citation type="journal article" date="2015" name="Sci. Rep.">
        <title>Bacteriophages of wastewater foaming-associated filamentous Gordonia reduce host levels in raw activated sludge.</title>
        <authorList>
            <person name="Liu M."/>
            <person name="Gill J.J."/>
            <person name="Young R."/>
            <person name="Summer E.J."/>
        </authorList>
    </citation>
    <scope>NUCLEOTIDE SEQUENCE [LARGE SCALE GENOMIC DNA]</scope>
</reference>
<dbReference type="KEGG" id="vg:26641467"/>
<name>A0A0E3X9R0_9CAUD</name>